<evidence type="ECO:0000313" key="1">
    <source>
        <dbReference type="EMBL" id="KAJ2756865.1"/>
    </source>
</evidence>
<protein>
    <submittedName>
        <fullName evidence="1">Uncharacterized protein</fullName>
    </submittedName>
</protein>
<name>A0A9W8H640_9FUNG</name>
<keyword evidence="2" id="KW-1185">Reference proteome</keyword>
<sequence>MDSLSALQLLPQHVVKLIVDHVAGSSRLRFDGVYTGPEEYKLLLMPLLWACHNFRALVHQRFCRMHQLTLENDRDRVEASIYSWPTHAGKFGYPTHHLAEELRVKLDIKSVYTGKALQLLSGAPYEGCAFPLVRKLVFDLTTYDANDDCDNICPLVTAANTTAFAQRVKQMAPAVSEIDVWSHGMVGNLFELRDAHALDLVRRLFGIVEKHTVITRGSKPLVTYMDLEPIRDLVHIDYKLYAYPNDIMPPIRRSARTLQFLDIGMDNTDVTSLVKDPDGGCYLEYPCLQTLNMDLFNDTVPSPKAAFIDIVPFPRLLRLGLLAPSPFSDNTLFRGNTSTLEYLKLKPDPETILILREYRVFTPTSHPNLKCVKICSPPPRIPNAFATVAEYMQFFFLSIAPGASVREISELVKYNEDLSPALSMFKDHGCIQVLSLPDTPLSLWEVIGLVKSLPLLSDLTTRPPNLGELPQGVSMTMLSGHVRATFAPMGRRLRRWHISPAWIAEVNYVEAATCVLLLALACPNFDYALVHSKHQELLMKAMKEKIDEPEFSQDAPRLRRLLFNGWKNC</sequence>
<dbReference type="OrthoDB" id="5533323at2759"/>
<accession>A0A9W8H640</accession>
<evidence type="ECO:0000313" key="2">
    <source>
        <dbReference type="Proteomes" id="UP001140011"/>
    </source>
</evidence>
<dbReference type="EMBL" id="JANBUH010000014">
    <property type="protein sequence ID" value="KAJ2756865.1"/>
    <property type="molecule type" value="Genomic_DNA"/>
</dbReference>
<dbReference type="Proteomes" id="UP001140011">
    <property type="component" value="Unassembled WGS sequence"/>
</dbReference>
<organism evidence="1 2">
    <name type="scientific">Coemansia pectinata</name>
    <dbReference type="NCBI Taxonomy" id="1052879"/>
    <lineage>
        <taxon>Eukaryota</taxon>
        <taxon>Fungi</taxon>
        <taxon>Fungi incertae sedis</taxon>
        <taxon>Zoopagomycota</taxon>
        <taxon>Kickxellomycotina</taxon>
        <taxon>Kickxellomycetes</taxon>
        <taxon>Kickxellales</taxon>
        <taxon>Kickxellaceae</taxon>
        <taxon>Coemansia</taxon>
    </lineage>
</organism>
<reference evidence="1" key="1">
    <citation type="submission" date="2022-07" db="EMBL/GenBank/DDBJ databases">
        <title>Phylogenomic reconstructions and comparative analyses of Kickxellomycotina fungi.</title>
        <authorList>
            <person name="Reynolds N.K."/>
            <person name="Stajich J.E."/>
            <person name="Barry K."/>
            <person name="Grigoriev I.V."/>
            <person name="Crous P."/>
            <person name="Smith M.E."/>
        </authorList>
    </citation>
    <scope>NUCLEOTIDE SEQUENCE</scope>
    <source>
        <strain evidence="1">BCRC 34297</strain>
    </source>
</reference>
<dbReference type="AlphaFoldDB" id="A0A9W8H640"/>
<proteinExistence type="predicted"/>
<comment type="caution">
    <text evidence="1">The sequence shown here is derived from an EMBL/GenBank/DDBJ whole genome shotgun (WGS) entry which is preliminary data.</text>
</comment>
<gene>
    <name evidence="1" type="ORF">GGI19_000520</name>
</gene>